<dbReference type="EMBL" id="JANCLT010000005">
    <property type="protein sequence ID" value="MCP8969227.1"/>
    <property type="molecule type" value="Genomic_DNA"/>
</dbReference>
<dbReference type="AlphaFoldDB" id="A0AA41X5P1"/>
<dbReference type="Proteomes" id="UP001156102">
    <property type="component" value="Unassembled WGS sequence"/>
</dbReference>
<dbReference type="Pfam" id="PF00497">
    <property type="entry name" value="SBP_bac_3"/>
    <property type="match status" value="1"/>
</dbReference>
<keyword evidence="2" id="KW-0564">Palmitate</keyword>
<sequence length="271" mass="29722">MMKGRKTILTMLLSATLALTAGCGAKETATSGTSEAKTIRVGTDAAYAPFEYLDGGKVVGFDADFLDAVMKEAGLKYELKNVGWEPLFASLKTGELDMGISAITINDDRKKTYDFSSPYYESTQMIMVKEGSSVKKADDLKSLKKIGVQTGTTGAEAAEKLVGKNSERISKYENTVLAIMALKNGEVDAVVADNGVVKEYVKNNPKEKIVAIEDKASFDSEFYGLMFKKDSKDRDKVEAAVQKIMENGKYTEIYKKWFNTDPDLEALKKAK</sequence>
<keyword evidence="3" id="KW-0449">Lipoprotein</keyword>
<protein>
    <submittedName>
        <fullName evidence="7">Basic amino acid ABC transporter substrate-binding protein</fullName>
    </submittedName>
</protein>
<dbReference type="InterPro" id="IPR001320">
    <property type="entry name" value="Iontro_rcpt_C"/>
</dbReference>
<evidence type="ECO:0000313" key="8">
    <source>
        <dbReference type="Proteomes" id="UP001156102"/>
    </source>
</evidence>
<reference evidence="7" key="1">
    <citation type="submission" date="2022-07" db="EMBL/GenBank/DDBJ databases">
        <authorList>
            <person name="Li W.-J."/>
            <person name="Deng Q.-Q."/>
        </authorList>
    </citation>
    <scope>NUCLEOTIDE SEQUENCE</scope>
    <source>
        <strain evidence="7">SYSU M60031</strain>
    </source>
</reference>
<keyword evidence="8" id="KW-1185">Reference proteome</keyword>
<evidence type="ECO:0000256" key="1">
    <source>
        <dbReference type="ARBA" id="ARBA00022729"/>
    </source>
</evidence>
<evidence type="ECO:0000259" key="5">
    <source>
        <dbReference type="SMART" id="SM00062"/>
    </source>
</evidence>
<accession>A0AA41X5P1</accession>
<gene>
    <name evidence="7" type="ORF">NK662_11825</name>
</gene>
<feature type="chain" id="PRO_5041448971" evidence="4">
    <location>
        <begin position="22"/>
        <end position="271"/>
    </location>
</feature>
<dbReference type="InterPro" id="IPR001638">
    <property type="entry name" value="Solute-binding_3/MltF_N"/>
</dbReference>
<evidence type="ECO:0000313" key="7">
    <source>
        <dbReference type="EMBL" id="MCP8969227.1"/>
    </source>
</evidence>
<evidence type="ECO:0000256" key="4">
    <source>
        <dbReference type="SAM" id="SignalP"/>
    </source>
</evidence>
<evidence type="ECO:0000256" key="2">
    <source>
        <dbReference type="ARBA" id="ARBA00023139"/>
    </source>
</evidence>
<name>A0AA41X5P1_9BACI</name>
<dbReference type="GO" id="GO:0015276">
    <property type="term" value="F:ligand-gated monoatomic ion channel activity"/>
    <property type="evidence" value="ECO:0007669"/>
    <property type="project" value="InterPro"/>
</dbReference>
<comment type="caution">
    <text evidence="7">The sequence shown here is derived from an EMBL/GenBank/DDBJ whole genome shotgun (WGS) entry which is preliminary data.</text>
</comment>
<feature type="domain" description="Ionotropic glutamate receptor C-terminal" evidence="6">
    <location>
        <begin position="38"/>
        <end position="260"/>
    </location>
</feature>
<organism evidence="7 8">
    <name type="scientific">Ectobacillus ponti</name>
    <dbReference type="NCBI Taxonomy" id="2961894"/>
    <lineage>
        <taxon>Bacteria</taxon>
        <taxon>Bacillati</taxon>
        <taxon>Bacillota</taxon>
        <taxon>Bacilli</taxon>
        <taxon>Bacillales</taxon>
        <taxon>Bacillaceae</taxon>
        <taxon>Ectobacillus</taxon>
    </lineage>
</organism>
<dbReference type="RefSeq" id="WP_254759139.1">
    <property type="nucleotide sequence ID" value="NZ_JANCLT010000005.1"/>
</dbReference>
<dbReference type="SMART" id="SM00079">
    <property type="entry name" value="PBPe"/>
    <property type="match status" value="1"/>
</dbReference>
<dbReference type="Gene3D" id="3.40.190.10">
    <property type="entry name" value="Periplasmic binding protein-like II"/>
    <property type="match status" value="2"/>
</dbReference>
<dbReference type="PANTHER" id="PTHR35936">
    <property type="entry name" value="MEMBRANE-BOUND LYTIC MUREIN TRANSGLYCOSYLASE F"/>
    <property type="match status" value="1"/>
</dbReference>
<dbReference type="SMART" id="SM00062">
    <property type="entry name" value="PBPb"/>
    <property type="match status" value="1"/>
</dbReference>
<feature type="signal peptide" evidence="4">
    <location>
        <begin position="1"/>
        <end position="21"/>
    </location>
</feature>
<dbReference type="SUPFAM" id="SSF53850">
    <property type="entry name" value="Periplasmic binding protein-like II"/>
    <property type="match status" value="1"/>
</dbReference>
<dbReference type="PROSITE" id="PS51257">
    <property type="entry name" value="PROKAR_LIPOPROTEIN"/>
    <property type="match status" value="1"/>
</dbReference>
<proteinExistence type="predicted"/>
<evidence type="ECO:0000259" key="6">
    <source>
        <dbReference type="SMART" id="SM00079"/>
    </source>
</evidence>
<dbReference type="CDD" id="cd13624">
    <property type="entry name" value="PBP2_Arg_Lys_His"/>
    <property type="match status" value="1"/>
</dbReference>
<dbReference type="PANTHER" id="PTHR35936:SF17">
    <property type="entry name" value="ARGININE-BINDING EXTRACELLULAR PROTEIN ARTP"/>
    <property type="match status" value="1"/>
</dbReference>
<keyword evidence="1 4" id="KW-0732">Signal</keyword>
<dbReference type="GO" id="GO:0016020">
    <property type="term" value="C:membrane"/>
    <property type="evidence" value="ECO:0007669"/>
    <property type="project" value="InterPro"/>
</dbReference>
<feature type="domain" description="Solute-binding protein family 3/N-terminal" evidence="5">
    <location>
        <begin position="38"/>
        <end position="261"/>
    </location>
</feature>
<evidence type="ECO:0000256" key="3">
    <source>
        <dbReference type="ARBA" id="ARBA00023288"/>
    </source>
</evidence>